<dbReference type="Proteomes" id="UP000000437">
    <property type="component" value="Chromosome 11"/>
</dbReference>
<evidence type="ECO:0000313" key="2">
    <source>
        <dbReference type="RefSeq" id="XP_073772918.1"/>
    </source>
</evidence>
<dbReference type="RefSeq" id="XP_073772918.1">
    <property type="nucleotide sequence ID" value="XM_073916817.1"/>
</dbReference>
<reference evidence="2" key="1">
    <citation type="submission" date="2025-08" db="UniProtKB">
        <authorList>
            <consortium name="RefSeq"/>
        </authorList>
    </citation>
    <scope>IDENTIFICATION</scope>
    <source>
        <strain evidence="2">Tuebingen</strain>
        <tissue evidence="2">Fibroblasts and whole tissue</tissue>
    </source>
</reference>
<keyword evidence="1" id="KW-1185">Reference proteome</keyword>
<gene>
    <name evidence="2" type="primary">LOC110440101</name>
</gene>
<proteinExistence type="predicted"/>
<name>A0AC58GT76_DANRE</name>
<sequence>MERADCCFQCSSGLLPMSADLRHRENGSDGQSVSRKRPLVDFTREDQDSGYSFSLEAVKTLKKLMEFDTSTNPSQTYGNAESLCADPDLPREFRELCGKHNVNQVFQNLVRIISPIDPCEICANVACTGC</sequence>
<accession>A0AC58GT76</accession>
<protein>
    <submittedName>
        <fullName evidence="2">Guanylin isoform X1</fullName>
    </submittedName>
</protein>
<organism evidence="1 2">
    <name type="scientific">Danio rerio</name>
    <name type="common">Zebrafish</name>
    <name type="synonym">Brachydanio rerio</name>
    <dbReference type="NCBI Taxonomy" id="7955"/>
    <lineage>
        <taxon>Eukaryota</taxon>
        <taxon>Metazoa</taxon>
        <taxon>Chordata</taxon>
        <taxon>Craniata</taxon>
        <taxon>Vertebrata</taxon>
        <taxon>Euteleostomi</taxon>
        <taxon>Actinopterygii</taxon>
        <taxon>Neopterygii</taxon>
        <taxon>Teleostei</taxon>
        <taxon>Ostariophysi</taxon>
        <taxon>Cypriniformes</taxon>
        <taxon>Danionidae</taxon>
        <taxon>Danioninae</taxon>
        <taxon>Danio</taxon>
    </lineage>
</organism>
<evidence type="ECO:0000313" key="1">
    <source>
        <dbReference type="Proteomes" id="UP000000437"/>
    </source>
</evidence>